<keyword evidence="2" id="KW-1185">Reference proteome</keyword>
<organism evidence="1 2">
    <name type="scientific">Geomicrobium sediminis</name>
    <dbReference type="NCBI Taxonomy" id="1347788"/>
    <lineage>
        <taxon>Bacteria</taxon>
        <taxon>Bacillati</taxon>
        <taxon>Bacillota</taxon>
        <taxon>Bacilli</taxon>
        <taxon>Bacillales</taxon>
        <taxon>Geomicrobium</taxon>
    </lineage>
</organism>
<protein>
    <submittedName>
        <fullName evidence="1">Uncharacterized protein</fullName>
    </submittedName>
</protein>
<evidence type="ECO:0000313" key="2">
    <source>
        <dbReference type="Proteomes" id="UP000741863"/>
    </source>
</evidence>
<reference evidence="1 2" key="1">
    <citation type="submission" date="2021-01" db="EMBL/GenBank/DDBJ databases">
        <title>Genomic Encyclopedia of Type Strains, Phase IV (KMG-IV): sequencing the most valuable type-strain genomes for metagenomic binning, comparative biology and taxonomic classification.</title>
        <authorList>
            <person name="Goeker M."/>
        </authorList>
    </citation>
    <scope>NUCLEOTIDE SEQUENCE [LARGE SCALE GENOMIC DNA]</scope>
    <source>
        <strain evidence="1 2">DSM 25540</strain>
    </source>
</reference>
<dbReference type="EMBL" id="JAFBEC010000005">
    <property type="protein sequence ID" value="MBM7632967.1"/>
    <property type="molecule type" value="Genomic_DNA"/>
</dbReference>
<accession>A0ABS2PCE7</accession>
<dbReference type="Proteomes" id="UP000741863">
    <property type="component" value="Unassembled WGS sequence"/>
</dbReference>
<name>A0ABS2PCE7_9BACL</name>
<comment type="caution">
    <text evidence="1">The sequence shown here is derived from an EMBL/GenBank/DDBJ whole genome shotgun (WGS) entry which is preliminary data.</text>
</comment>
<dbReference type="RefSeq" id="WP_204697455.1">
    <property type="nucleotide sequence ID" value="NZ_JAFBEC010000005.1"/>
</dbReference>
<proteinExistence type="predicted"/>
<sequence>MNIQLILFITSVHEDANQENSKMMMKAFESDFRPALGDIIEDPGFDPRFHNGYEVAKVTVNYSANECLVSLSPIAIEKEEIAVTEYVDKLLQNGWKVCSLAH</sequence>
<gene>
    <name evidence="1" type="ORF">JOD17_002061</name>
</gene>
<evidence type="ECO:0000313" key="1">
    <source>
        <dbReference type="EMBL" id="MBM7632967.1"/>
    </source>
</evidence>